<dbReference type="InterPro" id="IPR035956">
    <property type="entry name" value="RimP_N_sf"/>
</dbReference>
<feature type="compositionally biased region" description="Polar residues" evidence="4">
    <location>
        <begin position="1"/>
        <end position="11"/>
    </location>
</feature>
<dbReference type="STRING" id="709881.SAMN04489832_6311"/>
<keyword evidence="7" id="KW-1185">Reference proteome</keyword>
<feature type="region of interest" description="Disordered" evidence="4">
    <location>
        <begin position="193"/>
        <end position="228"/>
    </location>
</feature>
<gene>
    <name evidence="3" type="primary">rimP</name>
    <name evidence="6" type="ORF">SAMN04489832_6311</name>
</gene>
<dbReference type="CDD" id="cd01734">
    <property type="entry name" value="YlxS_C"/>
    <property type="match status" value="1"/>
</dbReference>
<organism evidence="6 7">
    <name type="scientific">Micromonospora cremea</name>
    <dbReference type="NCBI Taxonomy" id="709881"/>
    <lineage>
        <taxon>Bacteria</taxon>
        <taxon>Bacillati</taxon>
        <taxon>Actinomycetota</taxon>
        <taxon>Actinomycetes</taxon>
        <taxon>Micromonosporales</taxon>
        <taxon>Micromonosporaceae</taxon>
        <taxon>Micromonospora</taxon>
    </lineage>
</organism>
<reference evidence="7" key="1">
    <citation type="submission" date="2016-12" db="EMBL/GenBank/DDBJ databases">
        <authorList>
            <person name="Varghese N."/>
            <person name="Submissions S."/>
        </authorList>
    </citation>
    <scope>NUCLEOTIDE SEQUENCE [LARGE SCALE GENOMIC DNA]</scope>
    <source>
        <strain evidence="7">DSM 45599</strain>
    </source>
</reference>
<dbReference type="EMBL" id="FSQT01000002">
    <property type="protein sequence ID" value="SIN38560.1"/>
    <property type="molecule type" value="Genomic_DNA"/>
</dbReference>
<dbReference type="Pfam" id="PF02576">
    <property type="entry name" value="RimP_N"/>
    <property type="match status" value="1"/>
</dbReference>
<dbReference type="NCBIfam" id="NF000930">
    <property type="entry name" value="PRK00092.2-2"/>
    <property type="match status" value="1"/>
</dbReference>
<accession>A0A1N6AWY7</accession>
<evidence type="ECO:0000256" key="1">
    <source>
        <dbReference type="ARBA" id="ARBA00022490"/>
    </source>
</evidence>
<evidence type="ECO:0000256" key="3">
    <source>
        <dbReference type="HAMAP-Rule" id="MF_01077"/>
    </source>
</evidence>
<dbReference type="InterPro" id="IPR003728">
    <property type="entry name" value="Ribosome_maturation_RimP"/>
</dbReference>
<feature type="compositionally biased region" description="Acidic residues" evidence="4">
    <location>
        <begin position="160"/>
        <end position="169"/>
    </location>
</feature>
<dbReference type="PANTHER" id="PTHR33867">
    <property type="entry name" value="RIBOSOME MATURATION FACTOR RIMP"/>
    <property type="match status" value="1"/>
</dbReference>
<dbReference type="OrthoDB" id="9805006at2"/>
<evidence type="ECO:0000313" key="6">
    <source>
        <dbReference type="EMBL" id="SIN38560.1"/>
    </source>
</evidence>
<dbReference type="GO" id="GO:0005829">
    <property type="term" value="C:cytosol"/>
    <property type="evidence" value="ECO:0007669"/>
    <property type="project" value="TreeGrafter"/>
</dbReference>
<dbReference type="Gene3D" id="3.30.300.70">
    <property type="entry name" value="RimP-like superfamily, N-terminal"/>
    <property type="match status" value="1"/>
</dbReference>
<name>A0A1N6AWY7_9ACTN</name>
<proteinExistence type="inferred from homology"/>
<comment type="similarity">
    <text evidence="3">Belongs to the RimP family.</text>
</comment>
<feature type="compositionally biased region" description="Acidic residues" evidence="4">
    <location>
        <begin position="197"/>
        <end position="228"/>
    </location>
</feature>
<dbReference type="HAMAP" id="MF_01077">
    <property type="entry name" value="RimP"/>
    <property type="match status" value="1"/>
</dbReference>
<comment type="function">
    <text evidence="3">Required for maturation of 30S ribosomal subunits.</text>
</comment>
<dbReference type="AlphaFoldDB" id="A0A1N6AWY7"/>
<evidence type="ECO:0000259" key="5">
    <source>
        <dbReference type="Pfam" id="PF02576"/>
    </source>
</evidence>
<feature type="region of interest" description="Disordered" evidence="4">
    <location>
        <begin position="138"/>
        <end position="169"/>
    </location>
</feature>
<dbReference type="Proteomes" id="UP000185124">
    <property type="component" value="Unassembled WGS sequence"/>
</dbReference>
<comment type="subcellular location">
    <subcellularLocation>
        <location evidence="3">Cytoplasm</location>
    </subcellularLocation>
</comment>
<dbReference type="InterPro" id="IPR028989">
    <property type="entry name" value="RimP_N"/>
</dbReference>
<protein>
    <recommendedName>
        <fullName evidence="3">Ribosome maturation factor RimP</fullName>
    </recommendedName>
</protein>
<feature type="region of interest" description="Disordered" evidence="4">
    <location>
        <begin position="1"/>
        <end position="25"/>
    </location>
</feature>
<dbReference type="GO" id="GO:0006412">
    <property type="term" value="P:translation"/>
    <property type="evidence" value="ECO:0007669"/>
    <property type="project" value="TreeGrafter"/>
</dbReference>
<feature type="domain" description="Ribosome maturation factor RimP N-terminal" evidence="5">
    <location>
        <begin position="36"/>
        <end position="112"/>
    </location>
</feature>
<evidence type="ECO:0000256" key="2">
    <source>
        <dbReference type="ARBA" id="ARBA00022517"/>
    </source>
</evidence>
<dbReference type="InterPro" id="IPR028998">
    <property type="entry name" value="RimP_C"/>
</dbReference>
<dbReference type="SUPFAM" id="SSF75420">
    <property type="entry name" value="YhbC-like, N-terminal domain"/>
    <property type="match status" value="1"/>
</dbReference>
<dbReference type="RefSeq" id="WP_074317891.1">
    <property type="nucleotide sequence ID" value="NZ_FSQT01000002.1"/>
</dbReference>
<evidence type="ECO:0000313" key="7">
    <source>
        <dbReference type="Proteomes" id="UP000185124"/>
    </source>
</evidence>
<dbReference type="GO" id="GO:0000028">
    <property type="term" value="P:ribosomal small subunit assembly"/>
    <property type="evidence" value="ECO:0007669"/>
    <property type="project" value="TreeGrafter"/>
</dbReference>
<keyword evidence="2 3" id="KW-0690">Ribosome biogenesis</keyword>
<sequence>MTQRGRATRSTGRPRDGAGPRGGDLAARRTRLRAVIEPVVNGVGYDLEDLSVSRAGRRHVVRVIVDADGGIDLDAVADVSRAVSAALDAAEETGGDIVAGEYQLEVSSPGVDRPLTLPRHWRRNVGRLVKVTVRGAAALPGQRGEQPAGDRQLTGRVVGADDDGVQLETDDGRSTWAYAQLGPGRVQVEFTRLAELGESDELDDADETDEIDDSDDIDDEDDVEDEER</sequence>
<evidence type="ECO:0000256" key="4">
    <source>
        <dbReference type="SAM" id="MobiDB-lite"/>
    </source>
</evidence>
<dbReference type="PANTHER" id="PTHR33867:SF1">
    <property type="entry name" value="RIBOSOME MATURATION FACTOR RIMP"/>
    <property type="match status" value="1"/>
</dbReference>
<keyword evidence="1 3" id="KW-0963">Cytoplasm</keyword>